<evidence type="ECO:0000256" key="3">
    <source>
        <dbReference type="ARBA" id="ARBA00023143"/>
    </source>
</evidence>
<reference evidence="9" key="1">
    <citation type="submission" date="2012-02" db="EMBL/GenBank/DDBJ databases">
        <title>The complete genome of Halobacteroides halobius DSM 5150.</title>
        <authorList>
            <person name="Lucas S."/>
            <person name="Copeland A."/>
            <person name="Lapidus A."/>
            <person name="Glavina del Rio T."/>
            <person name="Dalin E."/>
            <person name="Tice H."/>
            <person name="Bruce D."/>
            <person name="Goodwin L."/>
            <person name="Pitluck S."/>
            <person name="Peters L."/>
            <person name="Mikhailova N."/>
            <person name="Gu W."/>
            <person name="Kyrpides N."/>
            <person name="Mavromatis K."/>
            <person name="Ivanova N."/>
            <person name="Brettin T."/>
            <person name="Detter J.C."/>
            <person name="Han C."/>
            <person name="Larimer F."/>
            <person name="Land M."/>
            <person name="Hauser L."/>
            <person name="Markowitz V."/>
            <person name="Cheng J.-F."/>
            <person name="Hugenholtz P."/>
            <person name="Woyke T."/>
            <person name="Wu D."/>
            <person name="Tindall B."/>
            <person name="Pomrenke H."/>
            <person name="Brambilla E."/>
            <person name="Klenk H.-P."/>
            <person name="Eisen J.A."/>
        </authorList>
    </citation>
    <scope>NUCLEOTIDE SEQUENCE [LARGE SCALE GENOMIC DNA]</scope>
    <source>
        <strain evidence="9">ATCC 35273 / DSM 5150 / MD-1</strain>
    </source>
</reference>
<evidence type="ECO:0000259" key="6">
    <source>
        <dbReference type="Pfam" id="PF00669"/>
    </source>
</evidence>
<comment type="function">
    <text evidence="4">Flagellin is the subunit protein which polymerizes to form the filaments of bacterial flagella.</text>
</comment>
<dbReference type="AlphaFoldDB" id="L0KCM6"/>
<keyword evidence="8" id="KW-0966">Cell projection</keyword>
<dbReference type="KEGG" id="hhl:Halha_2270"/>
<dbReference type="GO" id="GO:0009288">
    <property type="term" value="C:bacterial-type flagellum"/>
    <property type="evidence" value="ECO:0007669"/>
    <property type="project" value="UniProtKB-SubCell"/>
</dbReference>
<dbReference type="GO" id="GO:0005576">
    <property type="term" value="C:extracellular region"/>
    <property type="evidence" value="ECO:0007669"/>
    <property type="project" value="UniProtKB-SubCell"/>
</dbReference>
<keyword evidence="8" id="KW-0969">Cilium</keyword>
<dbReference type="PRINTS" id="PR00207">
    <property type="entry name" value="FLAGELLIN"/>
</dbReference>
<dbReference type="STRING" id="748449.Halha_2270"/>
<proteinExistence type="inferred from homology"/>
<evidence type="ECO:0000256" key="2">
    <source>
        <dbReference type="ARBA" id="ARBA00020110"/>
    </source>
</evidence>
<feature type="coiled-coil region" evidence="5">
    <location>
        <begin position="271"/>
        <end position="301"/>
    </location>
</feature>
<organism evidence="8 9">
    <name type="scientific">Halobacteroides halobius (strain ATCC 35273 / DSM 5150 / MD-1)</name>
    <dbReference type="NCBI Taxonomy" id="748449"/>
    <lineage>
        <taxon>Bacteria</taxon>
        <taxon>Bacillati</taxon>
        <taxon>Bacillota</taxon>
        <taxon>Clostridia</taxon>
        <taxon>Halanaerobiales</taxon>
        <taxon>Halobacteroidaceae</taxon>
        <taxon>Halobacteroides</taxon>
    </lineage>
</organism>
<keyword evidence="3 4" id="KW-0975">Bacterial flagellum</keyword>
<dbReference type="OrthoDB" id="9796789at2"/>
<sequence length="364" mass="39131">MRINTNISALNAYNQLQNTNSAMSDSLEKLSSGLRINKAADDAAGLAISEKMESQIKGLSQAQQNAQDGISMIQTAEGALKETHSILQRMRELSVQAANDSNTKSDRKEIQKEMTQLSHELDRIAETTEFNTKKLLDGSQEDKSQVAKATVSGNTTVTINSEVEFNGEYEVSHVGTTTSGIVVENSFGEVVAKDTGATSISFDGVKFDASSVNANTASTVTVTAGQKTAGTDNSVTFQIGANQGQDTEISIRSMKAEDLNVGTGTISVTTQKNAEQAISVLDQAINKVSNERAKLGAQQNRFEHTINNLSASEENLTAARSRIRDTDMAKQMMELSKQRIMRQAGTAMLAQANQKPQAVMQLLG</sequence>
<gene>
    <name evidence="8" type="ordered locus">Halha_2270</name>
</gene>
<dbReference type="Gene3D" id="3.30.70.2120">
    <property type="match status" value="1"/>
</dbReference>
<dbReference type="eggNOG" id="COG1344">
    <property type="taxonomic scope" value="Bacteria"/>
</dbReference>
<dbReference type="InterPro" id="IPR042187">
    <property type="entry name" value="Flagellin_C_sub2"/>
</dbReference>
<dbReference type="HOGENOM" id="CLU_011142_2_0_9"/>
<evidence type="ECO:0000256" key="4">
    <source>
        <dbReference type="RuleBase" id="RU362073"/>
    </source>
</evidence>
<keyword evidence="4" id="KW-0964">Secreted</keyword>
<dbReference type="InterPro" id="IPR046358">
    <property type="entry name" value="Flagellin_C"/>
</dbReference>
<dbReference type="Pfam" id="PF00700">
    <property type="entry name" value="Flagellin_C"/>
    <property type="match status" value="1"/>
</dbReference>
<evidence type="ECO:0000313" key="8">
    <source>
        <dbReference type="EMBL" id="AGB42144.1"/>
    </source>
</evidence>
<dbReference type="SUPFAM" id="SSF64518">
    <property type="entry name" value="Phase 1 flagellin"/>
    <property type="match status" value="1"/>
</dbReference>
<comment type="subcellular location">
    <subcellularLocation>
        <location evidence="4">Secreted</location>
    </subcellularLocation>
    <subcellularLocation>
        <location evidence="4">Bacterial flagellum</location>
    </subcellularLocation>
</comment>
<accession>L0KCM6</accession>
<dbReference type="PANTHER" id="PTHR42792">
    <property type="entry name" value="FLAGELLIN"/>
    <property type="match status" value="1"/>
</dbReference>
<dbReference type="PANTHER" id="PTHR42792:SF2">
    <property type="entry name" value="FLAGELLIN"/>
    <property type="match status" value="1"/>
</dbReference>
<evidence type="ECO:0000313" key="9">
    <source>
        <dbReference type="Proteomes" id="UP000010880"/>
    </source>
</evidence>
<dbReference type="Gene3D" id="6.10.10.10">
    <property type="entry name" value="Flagellar export chaperone, C-terminal domain"/>
    <property type="match status" value="1"/>
</dbReference>
<keyword evidence="9" id="KW-1185">Reference proteome</keyword>
<dbReference type="Pfam" id="PF00669">
    <property type="entry name" value="Flagellin_N"/>
    <property type="match status" value="1"/>
</dbReference>
<dbReference type="EMBL" id="CP003359">
    <property type="protein sequence ID" value="AGB42144.1"/>
    <property type="molecule type" value="Genomic_DNA"/>
</dbReference>
<dbReference type="Proteomes" id="UP000010880">
    <property type="component" value="Chromosome"/>
</dbReference>
<dbReference type="GO" id="GO:0005198">
    <property type="term" value="F:structural molecule activity"/>
    <property type="evidence" value="ECO:0007669"/>
    <property type="project" value="UniProtKB-UniRule"/>
</dbReference>
<feature type="domain" description="Flagellin C-terminal" evidence="7">
    <location>
        <begin position="279"/>
        <end position="363"/>
    </location>
</feature>
<dbReference type="Gene3D" id="1.20.1330.10">
    <property type="entry name" value="f41 fragment of flagellin, N-terminal domain"/>
    <property type="match status" value="1"/>
</dbReference>
<dbReference type="InterPro" id="IPR001029">
    <property type="entry name" value="Flagellin_N"/>
</dbReference>
<dbReference type="InterPro" id="IPR001492">
    <property type="entry name" value="Flagellin"/>
</dbReference>
<evidence type="ECO:0000256" key="5">
    <source>
        <dbReference type="SAM" id="Coils"/>
    </source>
</evidence>
<feature type="domain" description="Flagellin N-terminal" evidence="6">
    <location>
        <begin position="3"/>
        <end position="140"/>
    </location>
</feature>
<dbReference type="RefSeq" id="WP_015327858.1">
    <property type="nucleotide sequence ID" value="NC_019978.1"/>
</dbReference>
<protein>
    <recommendedName>
        <fullName evidence="2 4">Flagellin</fullName>
    </recommendedName>
</protein>
<keyword evidence="8" id="KW-0282">Flagellum</keyword>
<dbReference type="PATRIC" id="fig|748449.3.peg.2189"/>
<keyword evidence="5" id="KW-0175">Coiled coil</keyword>
<evidence type="ECO:0000256" key="1">
    <source>
        <dbReference type="ARBA" id="ARBA00005709"/>
    </source>
</evidence>
<evidence type="ECO:0000259" key="7">
    <source>
        <dbReference type="Pfam" id="PF00700"/>
    </source>
</evidence>
<name>L0KCM6_HALHC</name>
<comment type="similarity">
    <text evidence="1 4">Belongs to the bacterial flagellin family.</text>
</comment>